<name>A0A4R2GU01_9HYPH</name>
<evidence type="ECO:0000256" key="3">
    <source>
        <dbReference type="ARBA" id="ARBA00023002"/>
    </source>
</evidence>
<feature type="binding site" evidence="6">
    <location>
        <position position="117"/>
    </location>
    <ligand>
        <name>substrate</name>
    </ligand>
</feature>
<keyword evidence="2" id="KW-0521">NADP</keyword>
<protein>
    <submittedName>
        <fullName evidence="9">Diketogulonate reductase-like aldo/keto reductase</fullName>
    </submittedName>
</protein>
<comment type="similarity">
    <text evidence="1">Belongs to the aldo/keto reductase family.</text>
</comment>
<gene>
    <name evidence="9" type="ORF">EV666_105200</name>
</gene>
<feature type="domain" description="NADP-dependent oxidoreductase" evidence="8">
    <location>
        <begin position="27"/>
        <end position="268"/>
    </location>
</feature>
<proteinExistence type="inferred from homology"/>
<dbReference type="Gene3D" id="3.20.20.100">
    <property type="entry name" value="NADP-dependent oxidoreductase domain"/>
    <property type="match status" value="1"/>
</dbReference>
<evidence type="ECO:0000256" key="6">
    <source>
        <dbReference type="PIRSR" id="PIRSR000097-2"/>
    </source>
</evidence>
<dbReference type="GO" id="GO:0051596">
    <property type="term" value="P:methylglyoxal catabolic process"/>
    <property type="evidence" value="ECO:0007669"/>
    <property type="project" value="TreeGrafter"/>
</dbReference>
<evidence type="ECO:0000256" key="4">
    <source>
        <dbReference type="ARBA" id="ARBA00049445"/>
    </source>
</evidence>
<dbReference type="PRINTS" id="PR00069">
    <property type="entry name" value="ALDKETRDTASE"/>
</dbReference>
<evidence type="ECO:0000256" key="7">
    <source>
        <dbReference type="PIRSR" id="PIRSR000097-3"/>
    </source>
</evidence>
<dbReference type="InterPro" id="IPR020471">
    <property type="entry name" value="AKR"/>
</dbReference>
<dbReference type="RefSeq" id="WP_132005930.1">
    <property type="nucleotide sequence ID" value="NZ_JBHUNN010000002.1"/>
</dbReference>
<comment type="caution">
    <text evidence="9">The sequence shown here is derived from an EMBL/GenBank/DDBJ whole genome shotgun (WGS) entry which is preliminary data.</text>
</comment>
<feature type="site" description="Lowers pKa of active site Tyr" evidence="7">
    <location>
        <position position="84"/>
    </location>
</feature>
<reference evidence="9 10" key="1">
    <citation type="submission" date="2019-03" db="EMBL/GenBank/DDBJ databases">
        <title>Genomic Encyclopedia of Type Strains, Phase IV (KMG-IV): sequencing the most valuable type-strain genomes for metagenomic binning, comparative biology and taxonomic classification.</title>
        <authorList>
            <person name="Goeker M."/>
        </authorList>
    </citation>
    <scope>NUCLEOTIDE SEQUENCE [LARGE SCALE GENOMIC DNA]</scope>
    <source>
        <strain evidence="9 10">DSM 22958</strain>
    </source>
</reference>
<dbReference type="PANTHER" id="PTHR43827">
    <property type="entry name" value="2,5-DIKETO-D-GLUCONIC ACID REDUCTASE"/>
    <property type="match status" value="1"/>
</dbReference>
<dbReference type="PIRSF" id="PIRSF000097">
    <property type="entry name" value="AKR"/>
    <property type="match status" value="1"/>
</dbReference>
<evidence type="ECO:0000256" key="2">
    <source>
        <dbReference type="ARBA" id="ARBA00022857"/>
    </source>
</evidence>
<sequence length="285" mass="30712">MTRPPESRIDNGQIVVHANGAAIPAVALGTWQSTDDACARAVGEALRSGYRHIDTAVAYGNEAQVAEGIRASGVARDQFFVTTKVWRDDMARDAVLRSAADSVRRLDSGPVDLLLLHWPNPDVPLADSLAGLVAAKREGLARHIGVSNFTLPLIGEAVRLSEEPLVTNQVEYHPRLDQGRLIRACAAHGLSLTAYSPLGRGALLADPVITAIAEAHGREPAQIVLRWLVQQPGVIAAPKSVTPQRIRNNLAVFDFELGEIEMARISNLARPDGRMINPAFAPAWD</sequence>
<evidence type="ECO:0000259" key="8">
    <source>
        <dbReference type="Pfam" id="PF00248"/>
    </source>
</evidence>
<keyword evidence="3" id="KW-0560">Oxidoreductase</keyword>
<dbReference type="OrthoDB" id="9804790at2"/>
<keyword evidence="10" id="KW-1185">Reference proteome</keyword>
<dbReference type="PANTHER" id="PTHR43827:SF3">
    <property type="entry name" value="NADP-DEPENDENT OXIDOREDUCTASE DOMAIN-CONTAINING PROTEIN"/>
    <property type="match status" value="1"/>
</dbReference>
<dbReference type="EMBL" id="SLWL01000005">
    <property type="protein sequence ID" value="TCO13828.1"/>
    <property type="molecule type" value="Genomic_DNA"/>
</dbReference>
<organism evidence="9 10">
    <name type="scientific">Camelimonas lactis</name>
    <dbReference type="NCBI Taxonomy" id="659006"/>
    <lineage>
        <taxon>Bacteria</taxon>
        <taxon>Pseudomonadati</taxon>
        <taxon>Pseudomonadota</taxon>
        <taxon>Alphaproteobacteria</taxon>
        <taxon>Hyphomicrobiales</taxon>
        <taxon>Chelatococcaceae</taxon>
        <taxon>Camelimonas</taxon>
    </lineage>
</organism>
<feature type="active site" description="Proton donor" evidence="5">
    <location>
        <position position="59"/>
    </location>
</feature>
<evidence type="ECO:0000256" key="1">
    <source>
        <dbReference type="ARBA" id="ARBA00007905"/>
    </source>
</evidence>
<dbReference type="GO" id="GO:1990002">
    <property type="term" value="F:methylglyoxal reductase (NADPH) (acetol producing) activity"/>
    <property type="evidence" value="ECO:0007669"/>
    <property type="project" value="TreeGrafter"/>
</dbReference>
<dbReference type="Proteomes" id="UP000294881">
    <property type="component" value="Unassembled WGS sequence"/>
</dbReference>
<dbReference type="PROSITE" id="PS00062">
    <property type="entry name" value="ALDOKETO_REDUCTASE_2"/>
    <property type="match status" value="1"/>
</dbReference>
<dbReference type="InterPro" id="IPR018170">
    <property type="entry name" value="Aldo/ket_reductase_CS"/>
</dbReference>
<dbReference type="Pfam" id="PF00248">
    <property type="entry name" value="Aldo_ket_red"/>
    <property type="match status" value="1"/>
</dbReference>
<evidence type="ECO:0000313" key="9">
    <source>
        <dbReference type="EMBL" id="TCO13828.1"/>
    </source>
</evidence>
<dbReference type="SUPFAM" id="SSF51430">
    <property type="entry name" value="NAD(P)-linked oxidoreductase"/>
    <property type="match status" value="1"/>
</dbReference>
<dbReference type="InterPro" id="IPR023210">
    <property type="entry name" value="NADP_OxRdtase_dom"/>
</dbReference>
<evidence type="ECO:0000313" key="10">
    <source>
        <dbReference type="Proteomes" id="UP000294881"/>
    </source>
</evidence>
<dbReference type="InterPro" id="IPR036812">
    <property type="entry name" value="NAD(P)_OxRdtase_dom_sf"/>
</dbReference>
<evidence type="ECO:0000256" key="5">
    <source>
        <dbReference type="PIRSR" id="PIRSR000097-1"/>
    </source>
</evidence>
<dbReference type="FunFam" id="3.20.20.100:FF:000002">
    <property type="entry name" value="2,5-diketo-D-gluconic acid reductase A"/>
    <property type="match status" value="1"/>
</dbReference>
<comment type="catalytic activity">
    <reaction evidence="4">
        <text>hydroxyacetone + NADP(+) = methylglyoxal + NADPH + H(+)</text>
        <dbReference type="Rhea" id="RHEA:27986"/>
        <dbReference type="ChEBI" id="CHEBI:15378"/>
        <dbReference type="ChEBI" id="CHEBI:17158"/>
        <dbReference type="ChEBI" id="CHEBI:27957"/>
        <dbReference type="ChEBI" id="CHEBI:57783"/>
        <dbReference type="ChEBI" id="CHEBI:58349"/>
    </reaction>
</comment>
<dbReference type="AlphaFoldDB" id="A0A4R2GU01"/>
<accession>A0A4R2GU01</accession>